<reference evidence="1" key="2">
    <citation type="submission" date="2018-07" db="EMBL/GenBank/DDBJ databases">
        <authorList>
            <consortium name="NCBI Pathogen Detection Project"/>
        </authorList>
    </citation>
    <scope>NUCLEOTIDE SEQUENCE</scope>
    <source>
        <strain evidence="1">15-6138</strain>
    </source>
</reference>
<dbReference type="AlphaFoldDB" id="A0A728IV46"/>
<protein>
    <submittedName>
        <fullName evidence="1">Type I restriction endonuclease subunit M</fullName>
    </submittedName>
</protein>
<evidence type="ECO:0000313" key="1">
    <source>
        <dbReference type="EMBL" id="HAE2568745.1"/>
    </source>
</evidence>
<keyword evidence="1" id="KW-0255">Endonuclease</keyword>
<organism evidence="1">
    <name type="scientific">Salmonella enterica</name>
    <name type="common">Salmonella choleraesuis</name>
    <dbReference type="NCBI Taxonomy" id="28901"/>
    <lineage>
        <taxon>Bacteria</taxon>
        <taxon>Pseudomonadati</taxon>
        <taxon>Pseudomonadota</taxon>
        <taxon>Gammaproteobacteria</taxon>
        <taxon>Enterobacterales</taxon>
        <taxon>Enterobacteriaceae</taxon>
        <taxon>Salmonella</taxon>
    </lineage>
</organism>
<accession>A0A728IV46</accession>
<dbReference type="EMBL" id="DAARIM010000232">
    <property type="protein sequence ID" value="HAE2568745.1"/>
    <property type="molecule type" value="Genomic_DNA"/>
</dbReference>
<gene>
    <name evidence="1" type="ORF">G3315_004464</name>
</gene>
<reference evidence="1" key="1">
    <citation type="journal article" date="2018" name="Genome Biol.">
        <title>SKESA: strategic k-mer extension for scrupulous assemblies.</title>
        <authorList>
            <person name="Souvorov A."/>
            <person name="Agarwala R."/>
            <person name="Lipman D.J."/>
        </authorList>
    </citation>
    <scope>NUCLEOTIDE SEQUENCE</scope>
    <source>
        <strain evidence="1">15-6138</strain>
    </source>
</reference>
<feature type="non-terminal residue" evidence="1">
    <location>
        <position position="35"/>
    </location>
</feature>
<keyword evidence="1" id="KW-0378">Hydrolase</keyword>
<sequence length="35" mass="3807">MIKLLSEVAEVTGGHTFRTKAEAASGHVRLLQIKD</sequence>
<comment type="caution">
    <text evidence="1">The sequence shown here is derived from an EMBL/GenBank/DDBJ whole genome shotgun (WGS) entry which is preliminary data.</text>
</comment>
<dbReference type="GO" id="GO:0004519">
    <property type="term" value="F:endonuclease activity"/>
    <property type="evidence" value="ECO:0007669"/>
    <property type="project" value="UniProtKB-KW"/>
</dbReference>
<name>A0A728IV46_SALER</name>
<keyword evidence="1" id="KW-0540">Nuclease</keyword>
<proteinExistence type="predicted"/>